<evidence type="ECO:0000256" key="2">
    <source>
        <dbReference type="ARBA" id="ARBA00023125"/>
    </source>
</evidence>
<comment type="similarity">
    <text evidence="1">Belongs to the 'phage' integrase family.</text>
</comment>
<dbReference type="PROSITE" id="PS51898">
    <property type="entry name" value="TYR_RECOMBINASE"/>
    <property type="match status" value="1"/>
</dbReference>
<dbReference type="Gene3D" id="1.10.443.10">
    <property type="entry name" value="Intergrase catalytic core"/>
    <property type="match status" value="1"/>
</dbReference>
<feature type="domain" description="Tyr recombinase" evidence="4">
    <location>
        <begin position="208"/>
        <end position="401"/>
    </location>
</feature>
<evidence type="ECO:0000313" key="6">
    <source>
        <dbReference type="Proteomes" id="UP000548326"/>
    </source>
</evidence>
<organism evidence="5 6">
    <name type="scientific">Mucilaginibacter lappiensis</name>
    <dbReference type="NCBI Taxonomy" id="354630"/>
    <lineage>
        <taxon>Bacteria</taxon>
        <taxon>Pseudomonadati</taxon>
        <taxon>Bacteroidota</taxon>
        <taxon>Sphingobacteriia</taxon>
        <taxon>Sphingobacteriales</taxon>
        <taxon>Sphingobacteriaceae</taxon>
        <taxon>Mucilaginibacter</taxon>
    </lineage>
</organism>
<dbReference type="EMBL" id="JACHCA010000003">
    <property type="protein sequence ID" value="MBB6126984.1"/>
    <property type="molecule type" value="Genomic_DNA"/>
</dbReference>
<dbReference type="Pfam" id="PF17293">
    <property type="entry name" value="Arm-DNA-bind_5"/>
    <property type="match status" value="1"/>
</dbReference>
<dbReference type="Pfam" id="PF13102">
    <property type="entry name" value="Phage_int_SAM_5"/>
    <property type="match status" value="1"/>
</dbReference>
<evidence type="ECO:0000313" key="5">
    <source>
        <dbReference type="EMBL" id="MBB6126984.1"/>
    </source>
</evidence>
<dbReference type="AlphaFoldDB" id="A0A841J8E3"/>
<evidence type="ECO:0000256" key="1">
    <source>
        <dbReference type="ARBA" id="ARBA00008857"/>
    </source>
</evidence>
<dbReference type="Pfam" id="PF00589">
    <property type="entry name" value="Phage_integrase"/>
    <property type="match status" value="1"/>
</dbReference>
<keyword evidence="3" id="KW-0233">DNA recombination</keyword>
<dbReference type="RefSeq" id="WP_183586173.1">
    <property type="nucleotide sequence ID" value="NZ_JACHCA010000003.1"/>
</dbReference>
<protein>
    <submittedName>
        <fullName evidence="5">Integrase</fullName>
    </submittedName>
</protein>
<dbReference type="PANTHER" id="PTHR30349">
    <property type="entry name" value="PHAGE INTEGRASE-RELATED"/>
    <property type="match status" value="1"/>
</dbReference>
<dbReference type="GO" id="GO:0015074">
    <property type="term" value="P:DNA integration"/>
    <property type="evidence" value="ECO:0007669"/>
    <property type="project" value="InterPro"/>
</dbReference>
<dbReference type="InterPro" id="IPR050090">
    <property type="entry name" value="Tyrosine_recombinase_XerCD"/>
</dbReference>
<dbReference type="InterPro" id="IPR013762">
    <property type="entry name" value="Integrase-like_cat_sf"/>
</dbReference>
<dbReference type="SUPFAM" id="SSF56349">
    <property type="entry name" value="DNA breaking-rejoining enzymes"/>
    <property type="match status" value="1"/>
</dbReference>
<accession>A0A841J8E3</accession>
<proteinExistence type="inferred from homology"/>
<keyword evidence="2" id="KW-0238">DNA-binding</keyword>
<dbReference type="PANTHER" id="PTHR30349:SF41">
    <property type="entry name" value="INTEGRASE_RECOMBINASE PROTEIN MJ0367-RELATED"/>
    <property type="match status" value="1"/>
</dbReference>
<gene>
    <name evidence="5" type="ORF">HDF22_001090</name>
</gene>
<dbReference type="InterPro" id="IPR035386">
    <property type="entry name" value="Arm-DNA-bind_5"/>
</dbReference>
<evidence type="ECO:0000259" key="4">
    <source>
        <dbReference type="PROSITE" id="PS51898"/>
    </source>
</evidence>
<dbReference type="GO" id="GO:0003677">
    <property type="term" value="F:DNA binding"/>
    <property type="evidence" value="ECO:0007669"/>
    <property type="project" value="UniProtKB-KW"/>
</dbReference>
<name>A0A841J8E3_9SPHI</name>
<dbReference type="Gene3D" id="1.10.150.130">
    <property type="match status" value="1"/>
</dbReference>
<dbReference type="Proteomes" id="UP000548326">
    <property type="component" value="Unassembled WGS sequence"/>
</dbReference>
<dbReference type="InterPro" id="IPR002104">
    <property type="entry name" value="Integrase_catalytic"/>
</dbReference>
<dbReference type="GO" id="GO:0006310">
    <property type="term" value="P:DNA recombination"/>
    <property type="evidence" value="ECO:0007669"/>
    <property type="project" value="UniProtKB-KW"/>
</dbReference>
<evidence type="ECO:0000256" key="3">
    <source>
        <dbReference type="ARBA" id="ARBA00023172"/>
    </source>
</evidence>
<dbReference type="InterPro" id="IPR011010">
    <property type="entry name" value="DNA_brk_join_enz"/>
</dbReference>
<comment type="caution">
    <text evidence="5">The sequence shown here is derived from an EMBL/GenBank/DDBJ whole genome shotgun (WGS) entry which is preliminary data.</text>
</comment>
<sequence>MSTNLKLRLFKGKTHADGTHPIQLQFYVNGKEKRKGIYFCHAKDWDEKTCRVKSKVPNSAYINNLLSEKYAEYERELLKVLNGESQQADFFEIKKDLTLDEAMNIELDRFVNEEKPMTRDRIRAYANELKLYLNSEGTYLKDIDYKWFEKYSAFLVTNITSGTSIVRKGNIASTAQKKIKDVKRIIEKHSASPLSKEVKSFRTKAKKPPKQKLTQAELISLETLDLKEGDLITIVRDIFLLQIYLRGARIGSLLMAYSNQFKDGRYTANNTTGKNNVDSKLIPKAQGIIDKYIGKYERLFPLYNFTPDPNLSEFENKRNATKHKESCTSVVNKYLKILAEKAGINKPLSSHIARHTFARMAIDKINNPMVTMELLGHASLAVHQQYLNDIRKEDVLDQAADDIFG</sequence>
<reference evidence="5 6" key="1">
    <citation type="submission" date="2020-08" db="EMBL/GenBank/DDBJ databases">
        <title>Genomic Encyclopedia of Type Strains, Phase IV (KMG-V): Genome sequencing to study the core and pangenomes of soil and plant-associated prokaryotes.</title>
        <authorList>
            <person name="Whitman W."/>
        </authorList>
    </citation>
    <scope>NUCLEOTIDE SEQUENCE [LARGE SCALE GENOMIC DNA]</scope>
    <source>
        <strain evidence="5 6">MP601</strain>
    </source>
</reference>
<dbReference type="InterPro" id="IPR010998">
    <property type="entry name" value="Integrase_recombinase_N"/>
</dbReference>
<dbReference type="InterPro" id="IPR025269">
    <property type="entry name" value="SAM-like_dom"/>
</dbReference>